<dbReference type="CDD" id="cd02933">
    <property type="entry name" value="OYE_like_FMN"/>
    <property type="match status" value="1"/>
</dbReference>
<evidence type="ECO:0000313" key="4">
    <source>
        <dbReference type="Proteomes" id="UP001592581"/>
    </source>
</evidence>
<dbReference type="EMBL" id="JBEUKS010000005">
    <property type="protein sequence ID" value="MFC1439802.1"/>
    <property type="molecule type" value="Genomic_DNA"/>
</dbReference>
<proteinExistence type="predicted"/>
<dbReference type="InterPro" id="IPR045247">
    <property type="entry name" value="Oye-like"/>
</dbReference>
<dbReference type="PANTHER" id="PTHR22893">
    <property type="entry name" value="NADH OXIDOREDUCTASE-RELATED"/>
    <property type="match status" value="1"/>
</dbReference>
<reference evidence="3 4" key="1">
    <citation type="submission" date="2024-06" db="EMBL/GenBank/DDBJ databases">
        <authorList>
            <person name="Lee S.D."/>
        </authorList>
    </citation>
    <scope>NUCLEOTIDE SEQUENCE [LARGE SCALE GENOMIC DNA]</scope>
    <source>
        <strain evidence="3 4">N1-10</strain>
    </source>
</reference>
<dbReference type="SUPFAM" id="SSF51395">
    <property type="entry name" value="FMN-linked oxidoreductases"/>
    <property type="match status" value="1"/>
</dbReference>
<dbReference type="Proteomes" id="UP001592581">
    <property type="component" value="Unassembled WGS sequence"/>
</dbReference>
<protein>
    <submittedName>
        <fullName evidence="3">Alkene reductase</fullName>
    </submittedName>
</protein>
<feature type="compositionally biased region" description="Low complexity" evidence="1">
    <location>
        <begin position="353"/>
        <end position="363"/>
    </location>
</feature>
<evidence type="ECO:0000256" key="1">
    <source>
        <dbReference type="SAM" id="MobiDB-lite"/>
    </source>
</evidence>
<dbReference type="InterPro" id="IPR013785">
    <property type="entry name" value="Aldolase_TIM"/>
</dbReference>
<dbReference type="InterPro" id="IPR001155">
    <property type="entry name" value="OxRdtase_FMN_N"/>
</dbReference>
<feature type="domain" description="NADH:flavin oxidoreductase/NADH oxidase N-terminal" evidence="2">
    <location>
        <begin position="5"/>
        <end position="328"/>
    </location>
</feature>
<organism evidence="3 4">
    <name type="scientific">Streptacidiphilus jeojiensis</name>
    <dbReference type="NCBI Taxonomy" id="3229225"/>
    <lineage>
        <taxon>Bacteria</taxon>
        <taxon>Bacillati</taxon>
        <taxon>Actinomycetota</taxon>
        <taxon>Actinomycetes</taxon>
        <taxon>Kitasatosporales</taxon>
        <taxon>Streptomycetaceae</taxon>
        <taxon>Streptacidiphilus</taxon>
    </lineage>
</organism>
<sequence length="387" mass="40631">MATAFDPIDLGRHRLRNRIVMAPMSRSRAYGPAALPGPSTATYYRQRASAGLIVSEGIQPSPVARGYPATPGLYSPAQVDAWRTVTDAVHAAGGTIFAQLMHAGRIGHPSLLPDGLIPVGPSPITADAQVFTPQGPRPCVEPRELTEADIAATIQDFTTAACNAVAAGFDGVELHGANGFLLHQFLSAQSNTRTDAWGGSVANRIRFPIEVATAVAGAIGADRVGIQLSPGNPYNGMVEQDCPQTYGALATALDGIGLAYLGLAEGPDRALTRKLRGIWSGVFLLNPHTAPRPTGLPELDLVADGTTDLLSFGSLFLANPDLPHRLALGGPFNPADPSTYYGGDDHGYTDCPTLDQTQTQTQTQDRDGDGDREQAAEPAPLRARTGP</sequence>
<keyword evidence="4" id="KW-1185">Reference proteome</keyword>
<accession>A0ABV6XNN6</accession>
<name>A0ABV6XNN6_9ACTN</name>
<comment type="caution">
    <text evidence="3">The sequence shown here is derived from an EMBL/GenBank/DDBJ whole genome shotgun (WGS) entry which is preliminary data.</text>
</comment>
<evidence type="ECO:0000313" key="3">
    <source>
        <dbReference type="EMBL" id="MFC1439802.1"/>
    </source>
</evidence>
<dbReference type="Gene3D" id="3.20.20.70">
    <property type="entry name" value="Aldolase class I"/>
    <property type="match status" value="1"/>
</dbReference>
<evidence type="ECO:0000259" key="2">
    <source>
        <dbReference type="Pfam" id="PF00724"/>
    </source>
</evidence>
<feature type="region of interest" description="Disordered" evidence="1">
    <location>
        <begin position="337"/>
        <end position="387"/>
    </location>
</feature>
<dbReference type="PANTHER" id="PTHR22893:SF91">
    <property type="entry name" value="NADPH DEHYDROGENASE 2-RELATED"/>
    <property type="match status" value="1"/>
</dbReference>
<dbReference type="RefSeq" id="WP_380565414.1">
    <property type="nucleotide sequence ID" value="NZ_JBEUKS010000005.1"/>
</dbReference>
<gene>
    <name evidence="3" type="ORF">ABUW04_16210</name>
</gene>
<dbReference type="Pfam" id="PF00724">
    <property type="entry name" value="Oxidored_FMN"/>
    <property type="match status" value="1"/>
</dbReference>
<feature type="compositionally biased region" description="Basic and acidic residues" evidence="1">
    <location>
        <begin position="364"/>
        <end position="375"/>
    </location>
</feature>